<keyword evidence="2" id="KW-0378">Hydrolase</keyword>
<organism evidence="9 10">
    <name type="scientific">Kribbella rubisoli</name>
    <dbReference type="NCBI Taxonomy" id="3075929"/>
    <lineage>
        <taxon>Bacteria</taxon>
        <taxon>Bacillati</taxon>
        <taxon>Actinomycetota</taxon>
        <taxon>Actinomycetes</taxon>
        <taxon>Propionibacteriales</taxon>
        <taxon>Kribbellaceae</taxon>
        <taxon>Kribbella</taxon>
    </lineage>
</organism>
<dbReference type="InterPro" id="IPR029052">
    <property type="entry name" value="Metallo-depent_PP-like"/>
</dbReference>
<dbReference type="SUPFAM" id="SSF56300">
    <property type="entry name" value="Metallo-dependent phosphatases"/>
    <property type="match status" value="1"/>
</dbReference>
<keyword evidence="10" id="KW-1185">Reference proteome</keyword>
<dbReference type="Pfam" id="PF00041">
    <property type="entry name" value="fn3"/>
    <property type="match status" value="1"/>
</dbReference>
<dbReference type="Pfam" id="PF00149">
    <property type="entry name" value="Metallophos"/>
    <property type="match status" value="1"/>
</dbReference>
<feature type="chain" id="PRO_5038379403" evidence="6">
    <location>
        <begin position="23"/>
        <end position="528"/>
    </location>
</feature>
<evidence type="ECO:0000259" key="8">
    <source>
        <dbReference type="PROSITE" id="PS50853"/>
    </source>
</evidence>
<feature type="domain" description="F5/8 type C" evidence="7">
    <location>
        <begin position="21"/>
        <end position="159"/>
    </location>
</feature>
<dbReference type="AlphaFoldDB" id="A0A4Q7WZW5"/>
<dbReference type="OrthoDB" id="9804511at2"/>
<reference evidence="9 10" key="1">
    <citation type="journal article" date="2015" name="Stand. Genomic Sci.">
        <title>Genomic Encyclopedia of Bacterial and Archaeal Type Strains, Phase III: the genomes of soil and plant-associated and newly described type strains.</title>
        <authorList>
            <person name="Whitman W.B."/>
            <person name="Woyke T."/>
            <person name="Klenk H.P."/>
            <person name="Zhou Y."/>
            <person name="Lilburn T.G."/>
            <person name="Beck B.J."/>
            <person name="De Vos P."/>
            <person name="Vandamme P."/>
            <person name="Eisen J.A."/>
            <person name="Garrity G."/>
            <person name="Hugenholtz P."/>
            <person name="Kyrpides N.C."/>
        </authorList>
    </citation>
    <scope>NUCLEOTIDE SEQUENCE [LARGE SCALE GENOMIC DNA]</scope>
    <source>
        <strain evidence="9 10">VKM Ac-2540</strain>
    </source>
</reference>
<dbReference type="Proteomes" id="UP000292027">
    <property type="component" value="Unassembled WGS sequence"/>
</dbReference>
<dbReference type="Gene3D" id="2.60.40.10">
    <property type="entry name" value="Immunoglobulins"/>
    <property type="match status" value="1"/>
</dbReference>
<sequence>MRLRLLALVLPIGLLAALGGSAADARTNADTLLSQGKPVIASSTEGDTLAASKAVDGSASTRWASAEGSDPQWIRVDLGQPAAIGRVKLSWEAAYAKAYRIEVSDDGTTFSSVKEVANGNGATDDLTGLQAHGRYLRLVGTQRATSYGYSLWELEVYGTSDSSGDTQAPSVPTGLKSTGATATSVALSWSASTDNVGVSGYDVLRDGVVVASTPGTQYNDTGLSANTSYRYSVRAKDLAGNVSAASAAVTVTTSAGGTGGFVLAAAGDIADRCTASDSSCIHPKTAKLVEAIKPAAVLTIGDNQYDDAHLADFQKYYAKTWGKFKDITHPIPGNHETYDDVPYEGYHKYFGSIATPQGKNYYSWDLGNWHFIALDSNDFVKEADLREPAQLTWLKQDLAKNTKGCIAAYYHHPRFSSGDHGDNPDAAPLWQTLVSAHADLVLNGHDHHYERFLPQNANGNPDPSGPVQIIGGMGGAPLYPVHAAHPATAKIISDFGVLKLSMTDTTFTSQLIGLDGKVLDSSPTYTCH</sequence>
<dbReference type="RefSeq" id="WP_130445058.1">
    <property type="nucleotide sequence ID" value="NZ_SHKR01000012.1"/>
</dbReference>
<dbReference type="PANTHER" id="PTHR45867:SF3">
    <property type="entry name" value="ACID PHOSPHATASE TYPE 7"/>
    <property type="match status" value="1"/>
</dbReference>
<evidence type="ECO:0000256" key="4">
    <source>
        <dbReference type="ARBA" id="ARBA00023295"/>
    </source>
</evidence>
<dbReference type="GO" id="GO:0016798">
    <property type="term" value="F:hydrolase activity, acting on glycosyl bonds"/>
    <property type="evidence" value="ECO:0007669"/>
    <property type="project" value="UniProtKB-KW"/>
</dbReference>
<dbReference type="Gene3D" id="2.60.120.260">
    <property type="entry name" value="Galactose-binding domain-like"/>
    <property type="match status" value="1"/>
</dbReference>
<dbReference type="PROSITE" id="PS50853">
    <property type="entry name" value="FN3"/>
    <property type="match status" value="1"/>
</dbReference>
<evidence type="ECO:0000256" key="3">
    <source>
        <dbReference type="ARBA" id="ARBA00023277"/>
    </source>
</evidence>
<keyword evidence="4" id="KW-0326">Glycosidase</keyword>
<dbReference type="InterPro" id="IPR013783">
    <property type="entry name" value="Ig-like_fold"/>
</dbReference>
<evidence type="ECO:0000256" key="6">
    <source>
        <dbReference type="SAM" id="SignalP"/>
    </source>
</evidence>
<dbReference type="PANTHER" id="PTHR45867">
    <property type="entry name" value="PURPLE ACID PHOSPHATASE"/>
    <property type="match status" value="1"/>
</dbReference>
<dbReference type="CDD" id="cd00063">
    <property type="entry name" value="FN3"/>
    <property type="match status" value="1"/>
</dbReference>
<dbReference type="Pfam" id="PF00754">
    <property type="entry name" value="F5_F8_type_C"/>
    <property type="match status" value="1"/>
</dbReference>
<gene>
    <name evidence="9" type="ORF">EV645_3670</name>
</gene>
<keyword evidence="1 6" id="KW-0732">Signal</keyword>
<evidence type="ECO:0000259" key="7">
    <source>
        <dbReference type="PROSITE" id="PS50022"/>
    </source>
</evidence>
<keyword evidence="5" id="KW-0624">Polysaccharide degradation</keyword>
<dbReference type="GO" id="GO:0000272">
    <property type="term" value="P:polysaccharide catabolic process"/>
    <property type="evidence" value="ECO:0007669"/>
    <property type="project" value="UniProtKB-KW"/>
</dbReference>
<evidence type="ECO:0000256" key="5">
    <source>
        <dbReference type="ARBA" id="ARBA00023326"/>
    </source>
</evidence>
<dbReference type="SMART" id="SM00060">
    <property type="entry name" value="FN3"/>
    <property type="match status" value="2"/>
</dbReference>
<feature type="domain" description="Fibronectin type-III" evidence="8">
    <location>
        <begin position="171"/>
        <end position="256"/>
    </location>
</feature>
<dbReference type="SUPFAM" id="SSF49265">
    <property type="entry name" value="Fibronectin type III"/>
    <property type="match status" value="1"/>
</dbReference>
<feature type="signal peptide" evidence="6">
    <location>
        <begin position="1"/>
        <end position="22"/>
    </location>
</feature>
<protein>
    <submittedName>
        <fullName evidence="9">Calcineurin-like phosphoesterase family protein</fullName>
    </submittedName>
</protein>
<comment type="caution">
    <text evidence="9">The sequence shown here is derived from an EMBL/GenBank/DDBJ whole genome shotgun (WGS) entry which is preliminary data.</text>
</comment>
<dbReference type="PROSITE" id="PS50022">
    <property type="entry name" value="FA58C_3"/>
    <property type="match status" value="1"/>
</dbReference>
<dbReference type="InterPro" id="IPR008979">
    <property type="entry name" value="Galactose-bd-like_sf"/>
</dbReference>
<dbReference type="Gene3D" id="3.60.21.10">
    <property type="match status" value="1"/>
</dbReference>
<dbReference type="FunFam" id="2.60.40.10:FF:001114">
    <property type="entry name" value="Chitinase A1"/>
    <property type="match status" value="1"/>
</dbReference>
<dbReference type="InterPro" id="IPR000421">
    <property type="entry name" value="FA58C"/>
</dbReference>
<dbReference type="EMBL" id="SHKR01000012">
    <property type="protein sequence ID" value="RZU16122.1"/>
    <property type="molecule type" value="Genomic_DNA"/>
</dbReference>
<evidence type="ECO:0000256" key="1">
    <source>
        <dbReference type="ARBA" id="ARBA00022729"/>
    </source>
</evidence>
<dbReference type="InterPro" id="IPR004843">
    <property type="entry name" value="Calcineurin-like_PHP"/>
</dbReference>
<dbReference type="InterPro" id="IPR003961">
    <property type="entry name" value="FN3_dom"/>
</dbReference>
<dbReference type="InterPro" id="IPR036116">
    <property type="entry name" value="FN3_sf"/>
</dbReference>
<accession>A0A4Q7WZW5</accession>
<name>A0A4Q7WZW5_9ACTN</name>
<dbReference type="SUPFAM" id="SSF49785">
    <property type="entry name" value="Galactose-binding domain-like"/>
    <property type="match status" value="1"/>
</dbReference>
<keyword evidence="3" id="KW-0119">Carbohydrate metabolism</keyword>
<evidence type="ECO:0000313" key="10">
    <source>
        <dbReference type="Proteomes" id="UP000292027"/>
    </source>
</evidence>
<evidence type="ECO:0000313" key="9">
    <source>
        <dbReference type="EMBL" id="RZU16122.1"/>
    </source>
</evidence>
<proteinExistence type="predicted"/>
<dbReference type="SMART" id="SM00231">
    <property type="entry name" value="FA58C"/>
    <property type="match status" value="1"/>
</dbReference>
<evidence type="ECO:0000256" key="2">
    <source>
        <dbReference type="ARBA" id="ARBA00022801"/>
    </source>
</evidence>